<evidence type="ECO:0000256" key="4">
    <source>
        <dbReference type="ARBA" id="ARBA00022605"/>
    </source>
</evidence>
<evidence type="ECO:0000313" key="11">
    <source>
        <dbReference type="Proteomes" id="UP001060112"/>
    </source>
</evidence>
<evidence type="ECO:0000256" key="2">
    <source>
        <dbReference type="ARBA" id="ARBA00009152"/>
    </source>
</evidence>
<dbReference type="Pfam" id="PF02811">
    <property type="entry name" value="PHP"/>
    <property type="match status" value="1"/>
</dbReference>
<evidence type="ECO:0000259" key="9">
    <source>
        <dbReference type="SMART" id="SM00481"/>
    </source>
</evidence>
<name>A0ABY5I131_9FIRM</name>
<accession>A0ABY5I131</accession>
<dbReference type="InterPro" id="IPR003141">
    <property type="entry name" value="Pol/His_phosphatase_N"/>
</dbReference>
<evidence type="ECO:0000256" key="5">
    <source>
        <dbReference type="ARBA" id="ARBA00022801"/>
    </source>
</evidence>
<dbReference type="EC" id="3.1.3.15" evidence="3 8"/>
<dbReference type="InterPro" id="IPR016195">
    <property type="entry name" value="Pol/histidinol_Pase-like"/>
</dbReference>
<proteinExistence type="inferred from homology"/>
<dbReference type="Proteomes" id="UP001060112">
    <property type="component" value="Chromosome"/>
</dbReference>
<evidence type="ECO:0000256" key="7">
    <source>
        <dbReference type="ARBA" id="ARBA00049158"/>
    </source>
</evidence>
<comment type="pathway">
    <text evidence="1 8">Amino-acid biosynthesis; L-histidine biosynthesis; L-histidine from 5-phospho-alpha-D-ribose 1-diphosphate: step 8/9.</text>
</comment>
<dbReference type="SMART" id="SM00481">
    <property type="entry name" value="POLIIIAc"/>
    <property type="match status" value="1"/>
</dbReference>
<keyword evidence="4 8" id="KW-0028">Amino-acid biosynthesis</keyword>
<keyword evidence="6 8" id="KW-0368">Histidine biosynthesis</keyword>
<reference evidence="10" key="1">
    <citation type="submission" date="2022-07" db="EMBL/GenBank/DDBJ databases">
        <title>Faecal culturing of patients with breast cancer.</title>
        <authorList>
            <person name="Teng N.M.Y."/>
            <person name="Kiu R."/>
            <person name="Evans R."/>
            <person name="Baker D.J."/>
            <person name="Zenner C."/>
            <person name="Robinson S.D."/>
            <person name="Hall L.J."/>
        </authorList>
    </citation>
    <scope>NUCLEOTIDE SEQUENCE</scope>
    <source>
        <strain evidence="10">LH1062</strain>
    </source>
</reference>
<evidence type="ECO:0000256" key="3">
    <source>
        <dbReference type="ARBA" id="ARBA00013085"/>
    </source>
</evidence>
<evidence type="ECO:0000256" key="8">
    <source>
        <dbReference type="RuleBase" id="RU366003"/>
    </source>
</evidence>
<dbReference type="PANTHER" id="PTHR21039">
    <property type="entry name" value="HISTIDINOL PHOSPHATASE-RELATED"/>
    <property type="match status" value="1"/>
</dbReference>
<comment type="similarity">
    <text evidence="2 8">Belongs to the PHP hydrolase family. HisK subfamily.</text>
</comment>
<dbReference type="Gene3D" id="3.20.20.140">
    <property type="entry name" value="Metal-dependent hydrolases"/>
    <property type="match status" value="1"/>
</dbReference>
<dbReference type="InterPro" id="IPR004013">
    <property type="entry name" value="PHP_dom"/>
</dbReference>
<organism evidence="10 11">
    <name type="scientific">Allocoprobacillus halotolerans</name>
    <dbReference type="NCBI Taxonomy" id="2944914"/>
    <lineage>
        <taxon>Bacteria</taxon>
        <taxon>Bacillati</taxon>
        <taxon>Bacillota</taxon>
        <taxon>Erysipelotrichia</taxon>
        <taxon>Erysipelotrichales</taxon>
        <taxon>Erysipelotrichaceae</taxon>
        <taxon>Allocoprobacillus</taxon>
    </lineage>
</organism>
<comment type="catalytic activity">
    <reaction evidence="7 8">
        <text>L-histidinol phosphate + H2O = L-histidinol + phosphate</text>
        <dbReference type="Rhea" id="RHEA:14465"/>
        <dbReference type="ChEBI" id="CHEBI:15377"/>
        <dbReference type="ChEBI" id="CHEBI:43474"/>
        <dbReference type="ChEBI" id="CHEBI:57699"/>
        <dbReference type="ChEBI" id="CHEBI:57980"/>
        <dbReference type="EC" id="3.1.3.15"/>
    </reaction>
</comment>
<evidence type="ECO:0000256" key="1">
    <source>
        <dbReference type="ARBA" id="ARBA00004970"/>
    </source>
</evidence>
<evidence type="ECO:0000313" key="10">
    <source>
        <dbReference type="EMBL" id="UTY39068.1"/>
    </source>
</evidence>
<protein>
    <recommendedName>
        <fullName evidence="3 8">Histidinol-phosphatase</fullName>
        <shortName evidence="8">HolPase</shortName>
        <ecNumber evidence="3 8">3.1.3.15</ecNumber>
    </recommendedName>
</protein>
<keyword evidence="11" id="KW-1185">Reference proteome</keyword>
<gene>
    <name evidence="10" type="ORF">NMU03_16060</name>
</gene>
<dbReference type="NCBIfam" id="TIGR01856">
    <property type="entry name" value="hisJ_fam"/>
    <property type="match status" value="1"/>
</dbReference>
<sequence>MFCDYHVHTHFSDDSEYVMEDVIKDAIRMNMNEICFTDHVDYGIKVDQEFLTKDEILKLSQGHEFAPLNVHYSHYFKEIERLRKIYSQITIKQGMEFGIQTHTIPLFQKLFNQYDFDFIILSCHQVEDKEFWTQDFQRGKTQQEYNLRYYQEILNVITQYKDYSVLGHLDLIARYDRAGNYSFQNIKSIVTEILKIVIQEGKGIEINTSSYRYNLKDLTPSRDILKLYKELGGKIITIGSDSHKKEHLGAYIKETKKELKTLGFEYYCTFKNMEPIFHKL</sequence>
<evidence type="ECO:0000256" key="6">
    <source>
        <dbReference type="ARBA" id="ARBA00023102"/>
    </source>
</evidence>
<dbReference type="EMBL" id="CP101620">
    <property type="protein sequence ID" value="UTY39068.1"/>
    <property type="molecule type" value="Genomic_DNA"/>
</dbReference>
<dbReference type="InterPro" id="IPR010140">
    <property type="entry name" value="Histidinol_P_phosphatase_HisJ"/>
</dbReference>
<dbReference type="PANTHER" id="PTHR21039:SF0">
    <property type="entry name" value="HISTIDINOL-PHOSPHATASE"/>
    <property type="match status" value="1"/>
</dbReference>
<feature type="domain" description="Polymerase/histidinol phosphatase N-terminal" evidence="9">
    <location>
        <begin position="3"/>
        <end position="101"/>
    </location>
</feature>
<keyword evidence="5 8" id="KW-0378">Hydrolase</keyword>
<dbReference type="SUPFAM" id="SSF89550">
    <property type="entry name" value="PHP domain-like"/>
    <property type="match status" value="1"/>
</dbReference>
<dbReference type="RefSeq" id="WP_290139915.1">
    <property type="nucleotide sequence ID" value="NZ_CP101620.1"/>
</dbReference>